<dbReference type="Pfam" id="PF13466">
    <property type="entry name" value="STAS_2"/>
    <property type="match status" value="1"/>
</dbReference>
<evidence type="ECO:0000313" key="3">
    <source>
        <dbReference type="Proteomes" id="UP001597351"/>
    </source>
</evidence>
<name>A0ABW4TP18_9ACTN</name>
<dbReference type="Proteomes" id="UP001597351">
    <property type="component" value="Unassembled WGS sequence"/>
</dbReference>
<keyword evidence="3" id="KW-1185">Reference proteome</keyword>
<dbReference type="InterPro" id="IPR058548">
    <property type="entry name" value="MlaB-like_STAS"/>
</dbReference>
<sequence length="110" mass="11811">MRQVRVSPEVARSSGVLPVDRVVEVDGALDTVSAHDLRRLLERVYAEGARHVRLDLSRVTHADVDGIAGLAWCSAHAVATGGVLTWSRVSTALLVALHREQPAGSRALAR</sequence>
<reference evidence="3" key="1">
    <citation type="journal article" date="2019" name="Int. J. Syst. Evol. Microbiol.">
        <title>The Global Catalogue of Microorganisms (GCM) 10K type strain sequencing project: providing services to taxonomists for standard genome sequencing and annotation.</title>
        <authorList>
            <consortium name="The Broad Institute Genomics Platform"/>
            <consortium name="The Broad Institute Genome Sequencing Center for Infectious Disease"/>
            <person name="Wu L."/>
            <person name="Ma J."/>
        </authorList>
    </citation>
    <scope>NUCLEOTIDE SEQUENCE [LARGE SCALE GENOMIC DNA]</scope>
    <source>
        <strain evidence="3">CGMCC 1.12477</strain>
    </source>
</reference>
<evidence type="ECO:0000313" key="2">
    <source>
        <dbReference type="EMBL" id="MFD1947239.1"/>
    </source>
</evidence>
<protein>
    <submittedName>
        <fullName evidence="2">STAS domain-containing protein</fullName>
    </submittedName>
</protein>
<accession>A0ABW4TP18</accession>
<dbReference type="CDD" id="cd07043">
    <property type="entry name" value="STAS_anti-anti-sigma_factors"/>
    <property type="match status" value="1"/>
</dbReference>
<dbReference type="EMBL" id="JBHUGD010000003">
    <property type="protein sequence ID" value="MFD1947239.1"/>
    <property type="molecule type" value="Genomic_DNA"/>
</dbReference>
<dbReference type="PROSITE" id="PS50801">
    <property type="entry name" value="STAS"/>
    <property type="match status" value="1"/>
</dbReference>
<feature type="domain" description="STAS" evidence="1">
    <location>
        <begin position="22"/>
        <end position="70"/>
    </location>
</feature>
<dbReference type="InterPro" id="IPR002645">
    <property type="entry name" value="STAS_dom"/>
</dbReference>
<proteinExistence type="predicted"/>
<dbReference type="SUPFAM" id="SSF52091">
    <property type="entry name" value="SpoIIaa-like"/>
    <property type="match status" value="1"/>
</dbReference>
<dbReference type="RefSeq" id="WP_343918142.1">
    <property type="nucleotide sequence ID" value="NZ_BAAAJT010000002.1"/>
</dbReference>
<organism evidence="2 3">
    <name type="scientific">Nocardioides aestuarii</name>
    <dbReference type="NCBI Taxonomy" id="252231"/>
    <lineage>
        <taxon>Bacteria</taxon>
        <taxon>Bacillati</taxon>
        <taxon>Actinomycetota</taxon>
        <taxon>Actinomycetes</taxon>
        <taxon>Propionibacteriales</taxon>
        <taxon>Nocardioidaceae</taxon>
        <taxon>Nocardioides</taxon>
    </lineage>
</organism>
<gene>
    <name evidence="2" type="ORF">ACFSDE_10590</name>
</gene>
<dbReference type="Gene3D" id="3.30.750.24">
    <property type="entry name" value="STAS domain"/>
    <property type="match status" value="1"/>
</dbReference>
<dbReference type="InterPro" id="IPR036513">
    <property type="entry name" value="STAS_dom_sf"/>
</dbReference>
<evidence type="ECO:0000259" key="1">
    <source>
        <dbReference type="PROSITE" id="PS50801"/>
    </source>
</evidence>
<comment type="caution">
    <text evidence="2">The sequence shown here is derived from an EMBL/GenBank/DDBJ whole genome shotgun (WGS) entry which is preliminary data.</text>
</comment>